<evidence type="ECO:0000256" key="1">
    <source>
        <dbReference type="ARBA" id="ARBA00006739"/>
    </source>
</evidence>
<evidence type="ECO:0000256" key="3">
    <source>
        <dbReference type="ARBA" id="ARBA00022679"/>
    </source>
</evidence>
<name>A0A9X3PBZ0_9ACTN</name>
<dbReference type="InterPro" id="IPR001173">
    <property type="entry name" value="Glyco_trans_2-like"/>
</dbReference>
<dbReference type="CDD" id="cd00761">
    <property type="entry name" value="Glyco_tranf_GTA_type"/>
    <property type="match status" value="1"/>
</dbReference>
<dbReference type="InterPro" id="IPR029044">
    <property type="entry name" value="Nucleotide-diphossugar_trans"/>
</dbReference>
<protein>
    <submittedName>
        <fullName evidence="5">Glycosyltransferase</fullName>
        <ecNumber evidence="5">2.4.-.-</ecNumber>
    </submittedName>
</protein>
<gene>
    <name evidence="5" type="ORF">O1R50_23160</name>
</gene>
<dbReference type="RefSeq" id="WP_270112631.1">
    <property type="nucleotide sequence ID" value="NZ_JAPZVP010000025.1"/>
</dbReference>
<dbReference type="EMBL" id="JAPZVP010000025">
    <property type="protein sequence ID" value="MDA1362541.1"/>
    <property type="molecule type" value="Genomic_DNA"/>
</dbReference>
<keyword evidence="2 5" id="KW-0328">Glycosyltransferase</keyword>
<evidence type="ECO:0000313" key="5">
    <source>
        <dbReference type="EMBL" id="MDA1362541.1"/>
    </source>
</evidence>
<dbReference type="EC" id="2.4.-.-" evidence="5"/>
<dbReference type="Gene3D" id="3.90.550.10">
    <property type="entry name" value="Spore Coat Polysaccharide Biosynthesis Protein SpsA, Chain A"/>
    <property type="match status" value="1"/>
</dbReference>
<comment type="caution">
    <text evidence="5">The sequence shown here is derived from an EMBL/GenBank/DDBJ whole genome shotgun (WGS) entry which is preliminary data.</text>
</comment>
<sequence length="621" mass="65550">MVRGRLRELMAGIEGTIFTIGFAGPESLADSAGGHFPPTIDLDRAELPLAASKRDAVALVARSVADLRRAATMRALLPSSKRLFVGVTEMGVSHRPKTVHLPDAAEWDALRSLHVQRGPGTGWFVEAATDRAAPLGELIAAVVATAAEPTAPVAPLVGLADPGATQWSPGAHAVVVPPGTGDGTSPFPASDLLVRTETATAAPEREGAVAVIDRPGPDGPLEELTADELPPVDELAVNPIGFTNDAEAGTAVLRYDGANWTAAAPDAAMVRLPSDGAVTDADITRLRPFASVAIDWNSHPGSVAAVRAVAGLAAAGVPLTCRNPSPDWAGALGTELRDRIDGADPETFDDTVQRQLHSIAVRRIALRDHSRYARWSALRAANGLPAATPAVTALLCTRRPEFLEFAIGQIDGQRHRNLEIVLVLHGLSADLPEVKRAIGRTDLPVAVVEVAGSTVFGDALNAGVRAAGGDFIAKFDDDDWYGPHHLDDLLSASRYSGADLVGNLAELVHLEPLRTTVYRFGVNERRSRHVSGGTMLIRRGTIADLGGFRPLPSAIDVALLQSLLAARGRIYRMHGLGYVLSRRAEGHTWAQPPGEFLAQAKRQWPGVNLGEAVSTDAPFPS</sequence>
<dbReference type="SUPFAM" id="SSF53448">
    <property type="entry name" value="Nucleotide-diphospho-sugar transferases"/>
    <property type="match status" value="1"/>
</dbReference>
<keyword evidence="6" id="KW-1185">Reference proteome</keyword>
<dbReference type="AlphaFoldDB" id="A0A9X3PBZ0"/>
<dbReference type="Proteomes" id="UP001146067">
    <property type="component" value="Unassembled WGS sequence"/>
</dbReference>
<accession>A0A9X3PBZ0</accession>
<evidence type="ECO:0000256" key="2">
    <source>
        <dbReference type="ARBA" id="ARBA00022676"/>
    </source>
</evidence>
<dbReference type="PANTHER" id="PTHR43685:SF5">
    <property type="entry name" value="GLYCOSYLTRANSFERASE EPSE-RELATED"/>
    <property type="match status" value="1"/>
</dbReference>
<dbReference type="PANTHER" id="PTHR43685">
    <property type="entry name" value="GLYCOSYLTRANSFERASE"/>
    <property type="match status" value="1"/>
</dbReference>
<comment type="similarity">
    <text evidence="1">Belongs to the glycosyltransferase 2 family.</text>
</comment>
<reference evidence="5" key="1">
    <citation type="submission" date="2022-12" db="EMBL/GenBank/DDBJ databases">
        <title>Gycomyces niveus sp.nov.,a novel actinomycete isolated from soil in Shouguan.</title>
        <authorList>
            <person name="Yang X."/>
        </authorList>
    </citation>
    <scope>NUCLEOTIDE SEQUENCE</scope>
    <source>
        <strain evidence="5">NEAU-A15</strain>
    </source>
</reference>
<feature type="domain" description="Glycosyltransferase 2-like" evidence="4">
    <location>
        <begin position="400"/>
        <end position="501"/>
    </location>
</feature>
<dbReference type="Pfam" id="PF00535">
    <property type="entry name" value="Glycos_transf_2"/>
    <property type="match status" value="1"/>
</dbReference>
<keyword evidence="3 5" id="KW-0808">Transferase</keyword>
<dbReference type="GO" id="GO:0016757">
    <property type="term" value="F:glycosyltransferase activity"/>
    <property type="evidence" value="ECO:0007669"/>
    <property type="project" value="UniProtKB-KW"/>
</dbReference>
<organism evidence="5 6">
    <name type="scientific">Glycomyces luteolus</name>
    <dbReference type="NCBI Taxonomy" id="2670330"/>
    <lineage>
        <taxon>Bacteria</taxon>
        <taxon>Bacillati</taxon>
        <taxon>Actinomycetota</taxon>
        <taxon>Actinomycetes</taxon>
        <taxon>Glycomycetales</taxon>
        <taxon>Glycomycetaceae</taxon>
        <taxon>Glycomyces</taxon>
    </lineage>
</organism>
<evidence type="ECO:0000313" key="6">
    <source>
        <dbReference type="Proteomes" id="UP001146067"/>
    </source>
</evidence>
<dbReference type="InterPro" id="IPR050834">
    <property type="entry name" value="Glycosyltransf_2"/>
</dbReference>
<proteinExistence type="inferred from homology"/>
<evidence type="ECO:0000259" key="4">
    <source>
        <dbReference type="Pfam" id="PF00535"/>
    </source>
</evidence>